<dbReference type="Proteomes" id="UP001266305">
    <property type="component" value="Unassembled WGS sequence"/>
</dbReference>
<feature type="compositionally biased region" description="Basic and acidic residues" evidence="1">
    <location>
        <begin position="45"/>
        <end position="65"/>
    </location>
</feature>
<feature type="region of interest" description="Disordered" evidence="1">
    <location>
        <begin position="1"/>
        <end position="81"/>
    </location>
</feature>
<comment type="caution">
    <text evidence="2">The sequence shown here is derived from an EMBL/GenBank/DDBJ whole genome shotgun (WGS) entry which is preliminary data.</text>
</comment>
<accession>A0ABQ9VZV4</accession>
<feature type="compositionally biased region" description="Acidic residues" evidence="1">
    <location>
        <begin position="1"/>
        <end position="10"/>
    </location>
</feature>
<proteinExistence type="predicted"/>
<reference evidence="2 3" key="1">
    <citation type="submission" date="2023-05" db="EMBL/GenBank/DDBJ databases">
        <title>B98-5 Cell Line De Novo Hybrid Assembly: An Optical Mapping Approach.</title>
        <authorList>
            <person name="Kananen K."/>
            <person name="Auerbach J.A."/>
            <person name="Kautto E."/>
            <person name="Blachly J.S."/>
        </authorList>
    </citation>
    <scope>NUCLEOTIDE SEQUENCE [LARGE SCALE GENOMIC DNA]</scope>
    <source>
        <strain evidence="2">B95-8</strain>
        <tissue evidence="2">Cell line</tissue>
    </source>
</reference>
<keyword evidence="3" id="KW-1185">Reference proteome</keyword>
<organism evidence="2 3">
    <name type="scientific">Saguinus oedipus</name>
    <name type="common">Cotton-top tamarin</name>
    <name type="synonym">Oedipomidas oedipus</name>
    <dbReference type="NCBI Taxonomy" id="9490"/>
    <lineage>
        <taxon>Eukaryota</taxon>
        <taxon>Metazoa</taxon>
        <taxon>Chordata</taxon>
        <taxon>Craniata</taxon>
        <taxon>Vertebrata</taxon>
        <taxon>Euteleostomi</taxon>
        <taxon>Mammalia</taxon>
        <taxon>Eutheria</taxon>
        <taxon>Euarchontoglires</taxon>
        <taxon>Primates</taxon>
        <taxon>Haplorrhini</taxon>
        <taxon>Platyrrhini</taxon>
        <taxon>Cebidae</taxon>
        <taxon>Callitrichinae</taxon>
        <taxon>Saguinus</taxon>
    </lineage>
</organism>
<gene>
    <name evidence="2" type="ORF">P7K49_005543</name>
</gene>
<name>A0ABQ9VZV4_SAGOE</name>
<sequence length="81" mass="9350">MGVEDEEEKNEESTIVKTVKFQGSRRKKRATRGERSSGQKNRNSHITEPRSKEEWPQQEDRKDEKADEEDSGRAQECGLDG</sequence>
<dbReference type="EMBL" id="JASSZA010000003">
    <property type="protein sequence ID" value="KAK2114918.1"/>
    <property type="molecule type" value="Genomic_DNA"/>
</dbReference>
<protein>
    <submittedName>
        <fullName evidence="2">Uncharacterized protein</fullName>
    </submittedName>
</protein>
<evidence type="ECO:0000313" key="2">
    <source>
        <dbReference type="EMBL" id="KAK2114918.1"/>
    </source>
</evidence>
<evidence type="ECO:0000313" key="3">
    <source>
        <dbReference type="Proteomes" id="UP001266305"/>
    </source>
</evidence>
<evidence type="ECO:0000256" key="1">
    <source>
        <dbReference type="SAM" id="MobiDB-lite"/>
    </source>
</evidence>